<dbReference type="GO" id="GO:0071244">
    <property type="term" value="P:cellular response to carbon dioxide"/>
    <property type="evidence" value="ECO:0007669"/>
    <property type="project" value="TreeGrafter"/>
</dbReference>
<dbReference type="PANTHER" id="PTHR11002">
    <property type="entry name" value="CARBONIC ANHYDRASE"/>
    <property type="match status" value="1"/>
</dbReference>
<dbReference type="PANTHER" id="PTHR11002:SF76">
    <property type="entry name" value="CARBONIC ANHYDRASE"/>
    <property type="match status" value="1"/>
</dbReference>
<feature type="binding site" evidence="7">
    <location>
        <position position="48"/>
    </location>
    <ligand>
        <name>Zn(2+)</name>
        <dbReference type="ChEBI" id="CHEBI:29105"/>
    </ligand>
</feature>
<dbReference type="Pfam" id="PF00484">
    <property type="entry name" value="Pro_CA"/>
    <property type="match status" value="1"/>
</dbReference>
<dbReference type="GO" id="GO:0005737">
    <property type="term" value="C:cytoplasm"/>
    <property type="evidence" value="ECO:0007669"/>
    <property type="project" value="TreeGrafter"/>
</dbReference>
<dbReference type="AlphaFoldDB" id="A0A8E2JMW0"/>
<dbReference type="Gene3D" id="3.40.1050.10">
    <property type="entry name" value="Carbonic anhydrase"/>
    <property type="match status" value="1"/>
</dbReference>
<dbReference type="SUPFAM" id="SSF53056">
    <property type="entry name" value="beta-carbonic anhydrase, cab"/>
    <property type="match status" value="1"/>
</dbReference>
<name>A0A8E2JMW0_9PEZI</name>
<accession>A0A8E2JMW0</accession>
<keyword evidence="5 8" id="KW-0456">Lyase</keyword>
<feature type="binding site" evidence="7">
    <location>
        <position position="102"/>
    </location>
    <ligand>
        <name>Zn(2+)</name>
        <dbReference type="ChEBI" id="CHEBI:29105"/>
    </ligand>
</feature>
<organism evidence="9 10">
    <name type="scientific">Glonium stellatum</name>
    <dbReference type="NCBI Taxonomy" id="574774"/>
    <lineage>
        <taxon>Eukaryota</taxon>
        <taxon>Fungi</taxon>
        <taxon>Dikarya</taxon>
        <taxon>Ascomycota</taxon>
        <taxon>Pezizomycotina</taxon>
        <taxon>Dothideomycetes</taxon>
        <taxon>Pleosporomycetidae</taxon>
        <taxon>Gloniales</taxon>
        <taxon>Gloniaceae</taxon>
        <taxon>Glonium</taxon>
    </lineage>
</organism>
<dbReference type="Proteomes" id="UP000250140">
    <property type="component" value="Unassembled WGS sequence"/>
</dbReference>
<keyword evidence="10" id="KW-1185">Reference proteome</keyword>
<dbReference type="SMART" id="SM00947">
    <property type="entry name" value="Pro_CA"/>
    <property type="match status" value="1"/>
</dbReference>
<keyword evidence="4 7" id="KW-0862">Zinc</keyword>
<reference evidence="9 10" key="1">
    <citation type="journal article" date="2016" name="Nat. Commun.">
        <title>Ectomycorrhizal ecology is imprinted in the genome of the dominant symbiotic fungus Cenococcum geophilum.</title>
        <authorList>
            <consortium name="DOE Joint Genome Institute"/>
            <person name="Peter M."/>
            <person name="Kohler A."/>
            <person name="Ohm R.A."/>
            <person name="Kuo A."/>
            <person name="Krutzmann J."/>
            <person name="Morin E."/>
            <person name="Arend M."/>
            <person name="Barry K.W."/>
            <person name="Binder M."/>
            <person name="Choi C."/>
            <person name="Clum A."/>
            <person name="Copeland A."/>
            <person name="Grisel N."/>
            <person name="Haridas S."/>
            <person name="Kipfer T."/>
            <person name="LaButti K."/>
            <person name="Lindquist E."/>
            <person name="Lipzen A."/>
            <person name="Maire R."/>
            <person name="Meier B."/>
            <person name="Mihaltcheva S."/>
            <person name="Molinier V."/>
            <person name="Murat C."/>
            <person name="Poggeler S."/>
            <person name="Quandt C.A."/>
            <person name="Sperisen C."/>
            <person name="Tritt A."/>
            <person name="Tisserant E."/>
            <person name="Crous P.W."/>
            <person name="Henrissat B."/>
            <person name="Nehls U."/>
            <person name="Egli S."/>
            <person name="Spatafora J.W."/>
            <person name="Grigoriev I.V."/>
            <person name="Martin F.M."/>
        </authorList>
    </citation>
    <scope>NUCLEOTIDE SEQUENCE [LARGE SCALE GENOMIC DNA]</scope>
    <source>
        <strain evidence="9 10">CBS 207.34</strain>
    </source>
</reference>
<evidence type="ECO:0000256" key="1">
    <source>
        <dbReference type="ARBA" id="ARBA00006217"/>
    </source>
</evidence>
<comment type="similarity">
    <text evidence="1 8">Belongs to the beta-class carbonic anhydrase family.</text>
</comment>
<comment type="catalytic activity">
    <reaction evidence="6 8">
        <text>hydrogencarbonate + H(+) = CO2 + H2O</text>
        <dbReference type="Rhea" id="RHEA:10748"/>
        <dbReference type="ChEBI" id="CHEBI:15377"/>
        <dbReference type="ChEBI" id="CHEBI:15378"/>
        <dbReference type="ChEBI" id="CHEBI:16526"/>
        <dbReference type="ChEBI" id="CHEBI:17544"/>
        <dbReference type="EC" id="4.2.1.1"/>
    </reaction>
</comment>
<dbReference type="OrthoDB" id="10248475at2759"/>
<comment type="function">
    <text evidence="8">Reversible hydration of carbon dioxide.</text>
</comment>
<evidence type="ECO:0000313" key="10">
    <source>
        <dbReference type="Proteomes" id="UP000250140"/>
    </source>
</evidence>
<keyword evidence="3 7" id="KW-0479">Metal-binding</keyword>
<protein>
    <recommendedName>
        <fullName evidence="2 8">Carbonic anhydrase</fullName>
        <ecNumber evidence="2 8">4.2.1.1</ecNumber>
    </recommendedName>
    <alternativeName>
        <fullName evidence="8">Carbonate dehydratase</fullName>
    </alternativeName>
</protein>
<dbReference type="GO" id="GO:0008270">
    <property type="term" value="F:zinc ion binding"/>
    <property type="evidence" value="ECO:0007669"/>
    <property type="project" value="UniProtKB-UniRule"/>
</dbReference>
<gene>
    <name evidence="9" type="ORF">AOQ84DRAFT_443012</name>
</gene>
<dbReference type="GO" id="GO:0004089">
    <property type="term" value="F:carbonate dehydratase activity"/>
    <property type="evidence" value="ECO:0007669"/>
    <property type="project" value="UniProtKB-UniRule"/>
</dbReference>
<evidence type="ECO:0000256" key="5">
    <source>
        <dbReference type="ARBA" id="ARBA00023239"/>
    </source>
</evidence>
<feature type="binding site" evidence="7">
    <location>
        <position position="46"/>
    </location>
    <ligand>
        <name>Zn(2+)</name>
        <dbReference type="ChEBI" id="CHEBI:29105"/>
    </ligand>
</feature>
<evidence type="ECO:0000256" key="3">
    <source>
        <dbReference type="ARBA" id="ARBA00022723"/>
    </source>
</evidence>
<proteinExistence type="inferred from homology"/>
<sequence length="210" mass="22827">MGLSLDALERVVAGNKIYARKATEQDPQFFKTLATGQSPEILWIGCADSRVPETTVCNCQPGDIFVHRNIANCLHADDLSASSVVEYATTHLKVKRIVVCGHTKCGGANAALGDADLGPTLNTWLLPLRELRRKHKGELESLADDDAKAVRLAELNVQQSLDVLRKHPTVSKAINERGLTLHGMIFDIAAGELRVLDQAKKGNGLWTAPQ</sequence>
<dbReference type="InterPro" id="IPR036874">
    <property type="entry name" value="Carbonic_anhydrase_sf"/>
</dbReference>
<dbReference type="GO" id="GO:0034599">
    <property type="term" value="P:cellular response to oxidative stress"/>
    <property type="evidence" value="ECO:0007669"/>
    <property type="project" value="TreeGrafter"/>
</dbReference>
<feature type="binding site" evidence="7">
    <location>
        <position position="105"/>
    </location>
    <ligand>
        <name>Zn(2+)</name>
        <dbReference type="ChEBI" id="CHEBI:29105"/>
    </ligand>
</feature>
<evidence type="ECO:0000256" key="4">
    <source>
        <dbReference type="ARBA" id="ARBA00022833"/>
    </source>
</evidence>
<evidence type="ECO:0000313" key="9">
    <source>
        <dbReference type="EMBL" id="OCL02988.1"/>
    </source>
</evidence>
<comment type="cofactor">
    <cofactor evidence="7">
        <name>Zn(2+)</name>
        <dbReference type="ChEBI" id="CHEBI:29105"/>
    </cofactor>
    <text evidence="7">Binds 1 zinc ion per subunit.</text>
</comment>
<evidence type="ECO:0000256" key="2">
    <source>
        <dbReference type="ARBA" id="ARBA00012925"/>
    </source>
</evidence>
<dbReference type="InterPro" id="IPR001765">
    <property type="entry name" value="Carbonic_anhydrase"/>
</dbReference>
<evidence type="ECO:0000256" key="8">
    <source>
        <dbReference type="RuleBase" id="RU003956"/>
    </source>
</evidence>
<dbReference type="EMBL" id="KV750837">
    <property type="protein sequence ID" value="OCL02988.1"/>
    <property type="molecule type" value="Genomic_DNA"/>
</dbReference>
<dbReference type="EC" id="4.2.1.1" evidence="2 8"/>
<evidence type="ECO:0000256" key="7">
    <source>
        <dbReference type="PIRSR" id="PIRSR601765-1"/>
    </source>
</evidence>
<evidence type="ECO:0000256" key="6">
    <source>
        <dbReference type="ARBA" id="ARBA00048348"/>
    </source>
</evidence>
<dbReference type="CDD" id="cd00883">
    <property type="entry name" value="beta_CA_cladeA"/>
    <property type="match status" value="1"/>
</dbReference>